<proteinExistence type="predicted"/>
<sequence length="225" mass="26047">MAYETTPQLMAEVSEYWRKRPGSNFYNLVDIFNKPLERISDQGYKVMRWRGINDAKGKTLDLIGHDIETYRPSDDDELYKFMIRLMKLASRAQGTIPSIIKITSYAIEHNGGFKIWKTGPPRHIGIQIPWDYVQRWPVEKFLLENLQHMLALGYWLDGIVFFTRAELPLYVGVGNQDKTTDKQESGLVWWTGWSAKSAFAPRISLIGRIRSTEVTKSEALWTNGQ</sequence>
<keyword evidence="2" id="KW-1185">Reference proteome</keyword>
<dbReference type="RefSeq" id="WP_127796356.1">
    <property type="nucleotide sequence ID" value="NZ_ML136896.1"/>
</dbReference>
<name>A0A437ST98_9LACO</name>
<evidence type="ECO:0000313" key="2">
    <source>
        <dbReference type="Proteomes" id="UP000288291"/>
    </source>
</evidence>
<reference evidence="1 2" key="1">
    <citation type="submission" date="2018-12" db="EMBL/GenBank/DDBJ databases">
        <authorList>
            <person name="Meng J."/>
        </authorList>
    </citation>
    <scope>NUCLEOTIDE SEQUENCE [LARGE SCALE GENOMIC DNA]</scope>
    <source>
        <strain evidence="1 2">HT111-2</strain>
    </source>
</reference>
<comment type="caution">
    <text evidence="1">The sequence shown here is derived from an EMBL/GenBank/DDBJ whole genome shotgun (WGS) entry which is preliminary data.</text>
</comment>
<dbReference type="EMBL" id="RXIA01000028">
    <property type="protein sequence ID" value="RVU70153.1"/>
    <property type="molecule type" value="Genomic_DNA"/>
</dbReference>
<evidence type="ECO:0000313" key="1">
    <source>
        <dbReference type="EMBL" id="RVU70153.1"/>
    </source>
</evidence>
<organism evidence="1 2">
    <name type="scientific">Lactobacillus xujianguonis</name>
    <dbReference type="NCBI Taxonomy" id="2495899"/>
    <lineage>
        <taxon>Bacteria</taxon>
        <taxon>Bacillati</taxon>
        <taxon>Bacillota</taxon>
        <taxon>Bacilli</taxon>
        <taxon>Lactobacillales</taxon>
        <taxon>Lactobacillaceae</taxon>
        <taxon>Lactobacillus</taxon>
    </lineage>
</organism>
<gene>
    <name evidence="1" type="ORF">EJK17_08970</name>
</gene>
<dbReference type="AlphaFoldDB" id="A0A437ST98"/>
<protein>
    <submittedName>
        <fullName evidence="1">Uncharacterized protein</fullName>
    </submittedName>
</protein>
<accession>A0A437ST98</accession>
<dbReference type="Proteomes" id="UP000288291">
    <property type="component" value="Unassembled WGS sequence"/>
</dbReference>